<name>A0A923I1V1_9BURK</name>
<dbReference type="InterPro" id="IPR009061">
    <property type="entry name" value="DNA-bd_dom_put_sf"/>
</dbReference>
<keyword evidence="4" id="KW-1185">Reference proteome</keyword>
<dbReference type="EMBL" id="JACOGG010000012">
    <property type="protein sequence ID" value="MBC3936136.1"/>
    <property type="molecule type" value="Genomic_DNA"/>
</dbReference>
<evidence type="ECO:0000313" key="4">
    <source>
        <dbReference type="Proteomes" id="UP000612361"/>
    </source>
</evidence>
<dbReference type="GO" id="GO:0003700">
    <property type="term" value="F:DNA-binding transcription factor activity"/>
    <property type="evidence" value="ECO:0007669"/>
    <property type="project" value="InterPro"/>
</dbReference>
<dbReference type="SMART" id="SM00422">
    <property type="entry name" value="HTH_MERR"/>
    <property type="match status" value="1"/>
</dbReference>
<organism evidence="3 4">
    <name type="scientific">Undibacterium rugosum</name>
    <dbReference type="NCBI Taxonomy" id="2762291"/>
    <lineage>
        <taxon>Bacteria</taxon>
        <taxon>Pseudomonadati</taxon>
        <taxon>Pseudomonadota</taxon>
        <taxon>Betaproteobacteria</taxon>
        <taxon>Burkholderiales</taxon>
        <taxon>Oxalobacteraceae</taxon>
        <taxon>Undibacterium</taxon>
    </lineage>
</organism>
<feature type="domain" description="HTH merR-type" evidence="2">
    <location>
        <begin position="1"/>
        <end position="68"/>
    </location>
</feature>
<dbReference type="PROSITE" id="PS50937">
    <property type="entry name" value="HTH_MERR_2"/>
    <property type="match status" value="1"/>
</dbReference>
<dbReference type="PRINTS" id="PR00040">
    <property type="entry name" value="HTHMERR"/>
</dbReference>
<proteinExistence type="predicted"/>
<evidence type="ECO:0000313" key="3">
    <source>
        <dbReference type="EMBL" id="MBC3936136.1"/>
    </source>
</evidence>
<accession>A0A923I1V1</accession>
<gene>
    <name evidence="3" type="ORF">H8K47_12245</name>
</gene>
<dbReference type="PANTHER" id="PTHR30204">
    <property type="entry name" value="REDOX-CYCLING DRUG-SENSING TRANSCRIPTIONAL ACTIVATOR SOXR"/>
    <property type="match status" value="1"/>
</dbReference>
<evidence type="ECO:0000256" key="1">
    <source>
        <dbReference type="ARBA" id="ARBA00023125"/>
    </source>
</evidence>
<comment type="caution">
    <text evidence="3">The sequence shown here is derived from an EMBL/GenBank/DDBJ whole genome shotgun (WGS) entry which is preliminary data.</text>
</comment>
<dbReference type="InterPro" id="IPR000551">
    <property type="entry name" value="MerR-type_HTH_dom"/>
</dbReference>
<dbReference type="RefSeq" id="WP_186881697.1">
    <property type="nucleotide sequence ID" value="NZ_JACOGG010000012.1"/>
</dbReference>
<dbReference type="Gene3D" id="1.10.1660.10">
    <property type="match status" value="1"/>
</dbReference>
<evidence type="ECO:0000259" key="2">
    <source>
        <dbReference type="PROSITE" id="PS50937"/>
    </source>
</evidence>
<dbReference type="Proteomes" id="UP000612361">
    <property type="component" value="Unassembled WGS sequence"/>
</dbReference>
<dbReference type="InterPro" id="IPR047057">
    <property type="entry name" value="MerR_fam"/>
</dbReference>
<protein>
    <submittedName>
        <fullName evidence="3">MerR family transcriptional regulator</fullName>
    </submittedName>
</protein>
<dbReference type="PANTHER" id="PTHR30204:SF97">
    <property type="entry name" value="MERR FAMILY REGULATORY PROTEIN"/>
    <property type="match status" value="1"/>
</dbReference>
<dbReference type="SUPFAM" id="SSF46955">
    <property type="entry name" value="Putative DNA-binding domain"/>
    <property type="match status" value="1"/>
</dbReference>
<dbReference type="AlphaFoldDB" id="A0A923I1V1"/>
<dbReference type="GO" id="GO:0003677">
    <property type="term" value="F:DNA binding"/>
    <property type="evidence" value="ECO:0007669"/>
    <property type="project" value="UniProtKB-KW"/>
</dbReference>
<sequence length="137" mass="15683">MDIGEVIQQSGIPASTLRYYEEKQLIRSYGRRGLRRQFDSSVLTQLALISLGQQAGFRLEQIATWLHSDNPGLQRELCLQQSQLLDQKIKELQAVRNALQHAAHCPATRHIECRQFQKLMRIALHRKRKAHTGAATV</sequence>
<keyword evidence="1" id="KW-0238">DNA-binding</keyword>
<dbReference type="Pfam" id="PF13411">
    <property type="entry name" value="MerR_1"/>
    <property type="match status" value="1"/>
</dbReference>
<reference evidence="3" key="1">
    <citation type="submission" date="2020-08" db="EMBL/GenBank/DDBJ databases">
        <title>Novel species isolated from subtropical streams in China.</title>
        <authorList>
            <person name="Lu H."/>
        </authorList>
    </citation>
    <scope>NUCLEOTIDE SEQUENCE</scope>
    <source>
        <strain evidence="3">CY7W</strain>
    </source>
</reference>